<keyword evidence="4" id="KW-1185">Reference proteome</keyword>
<dbReference type="Pfam" id="PF00156">
    <property type="entry name" value="Pribosyltran"/>
    <property type="match status" value="1"/>
</dbReference>
<reference evidence="4" key="1">
    <citation type="submission" date="2023-07" db="EMBL/GenBank/DDBJ databases">
        <authorList>
            <person name="Luz R."/>
            <person name="Cordeiro R."/>
            <person name="Fonseca A."/>
            <person name="Goncalves V."/>
        </authorList>
    </citation>
    <scope>NUCLEOTIDE SEQUENCE [LARGE SCALE GENOMIC DNA]</scope>
    <source>
        <strain evidence="4">BACA0444</strain>
    </source>
</reference>
<dbReference type="SUPFAM" id="SSF53271">
    <property type="entry name" value="PRTase-like"/>
    <property type="match status" value="1"/>
</dbReference>
<evidence type="ECO:0000313" key="4">
    <source>
        <dbReference type="Proteomes" id="UP001268256"/>
    </source>
</evidence>
<evidence type="ECO:0000256" key="1">
    <source>
        <dbReference type="ARBA" id="ARBA00008007"/>
    </source>
</evidence>
<dbReference type="Proteomes" id="UP001268256">
    <property type="component" value="Unassembled WGS sequence"/>
</dbReference>
<dbReference type="Gene3D" id="3.40.50.2020">
    <property type="match status" value="1"/>
</dbReference>
<dbReference type="AlphaFoldDB" id="A0AAE4FQ29"/>
<comment type="similarity">
    <text evidence="1">Belongs to the ComF/GntX family.</text>
</comment>
<feature type="domain" description="Phosphoribosyltransferase" evidence="2">
    <location>
        <begin position="152"/>
        <end position="236"/>
    </location>
</feature>
<proteinExistence type="inferred from homology"/>
<dbReference type="PANTHER" id="PTHR47505:SF1">
    <property type="entry name" value="DNA UTILIZATION PROTEIN YHGH"/>
    <property type="match status" value="1"/>
</dbReference>
<accession>A0AAE4FQ29</accession>
<dbReference type="InterPro" id="IPR029057">
    <property type="entry name" value="PRTase-like"/>
</dbReference>
<sequence>MTWFHHIKSWLANLWAGLLGLITRYPCAFCGKNKKNQSQIQCLCASCYQKIYSTRFQNPQKIWQATQQTLPILAWGDYNPVLRQAIFKLKYYKSVRIAQPLGVWLGQAWVDLKLKSLPPLVVVPIPLHIDRLRERGFNQAELIAEHFCRYINLPLAANGLIRRQKTVAMHQLQNPARAANLNNAFALGSGLRPGQMVLLLDDIYTTGATINAAIETLNRGQIAVYGVVVVILARPGNYLSDTGPIKTH</sequence>
<evidence type="ECO:0000313" key="3">
    <source>
        <dbReference type="EMBL" id="MDS3860045.1"/>
    </source>
</evidence>
<dbReference type="RefSeq" id="WP_322877331.1">
    <property type="nucleotide sequence ID" value="NZ_JAVMIP010000002.1"/>
</dbReference>
<dbReference type="PANTHER" id="PTHR47505">
    <property type="entry name" value="DNA UTILIZATION PROTEIN YHGH"/>
    <property type="match status" value="1"/>
</dbReference>
<evidence type="ECO:0000259" key="2">
    <source>
        <dbReference type="Pfam" id="PF00156"/>
    </source>
</evidence>
<dbReference type="CDD" id="cd06223">
    <property type="entry name" value="PRTases_typeI"/>
    <property type="match status" value="1"/>
</dbReference>
<protein>
    <submittedName>
        <fullName evidence="3">ComF family protein</fullName>
    </submittedName>
</protein>
<organism evidence="3 4">
    <name type="scientific">Pseudocalidococcus azoricus BACA0444</name>
    <dbReference type="NCBI Taxonomy" id="2918990"/>
    <lineage>
        <taxon>Bacteria</taxon>
        <taxon>Bacillati</taxon>
        <taxon>Cyanobacteriota</taxon>
        <taxon>Cyanophyceae</taxon>
        <taxon>Acaryochloridales</taxon>
        <taxon>Thermosynechococcaceae</taxon>
        <taxon>Pseudocalidococcus</taxon>
        <taxon>Pseudocalidococcus azoricus</taxon>
    </lineage>
</organism>
<dbReference type="InterPro" id="IPR000836">
    <property type="entry name" value="PRTase_dom"/>
</dbReference>
<name>A0AAE4FQ29_9CYAN</name>
<comment type="caution">
    <text evidence="3">The sequence shown here is derived from an EMBL/GenBank/DDBJ whole genome shotgun (WGS) entry which is preliminary data.</text>
</comment>
<dbReference type="InterPro" id="IPR051910">
    <property type="entry name" value="ComF/GntX_DNA_util-trans"/>
</dbReference>
<gene>
    <name evidence="3" type="ORF">RIF25_04405</name>
</gene>
<dbReference type="EMBL" id="JAVMIP010000002">
    <property type="protein sequence ID" value="MDS3860045.1"/>
    <property type="molecule type" value="Genomic_DNA"/>
</dbReference>